<dbReference type="KEGG" id="mla:Mlab_1447"/>
<dbReference type="CDD" id="cd02440">
    <property type="entry name" value="AdoMet_MTases"/>
    <property type="match status" value="1"/>
</dbReference>
<reference evidence="2 3" key="1">
    <citation type="journal article" date="2009" name="Stand. Genomic Sci.">
        <title>Complete genome sequence of Methanocorpusculum labreanum type strain Z.</title>
        <authorList>
            <person name="Anderson I.J."/>
            <person name="Sieprawska-Lupa M."/>
            <person name="Goltsman E."/>
            <person name="Lapidus A."/>
            <person name="Copeland A."/>
            <person name="Glavina Del Rio T."/>
            <person name="Tice H."/>
            <person name="Dalin E."/>
            <person name="Barry K."/>
            <person name="Pitluck S."/>
            <person name="Hauser L."/>
            <person name="Land M."/>
            <person name="Lucas S."/>
            <person name="Richardson P."/>
            <person name="Whitman W.B."/>
            <person name="Kyrpides N.C."/>
        </authorList>
    </citation>
    <scope>NUCLEOTIDE SEQUENCE [LARGE SCALE GENOMIC DNA]</scope>
    <source>
        <strain evidence="3">ATCC 43576 / DSM 4855 / Z</strain>
    </source>
</reference>
<accession>A2STF6</accession>
<dbReference type="GO" id="GO:0008168">
    <property type="term" value="F:methyltransferase activity"/>
    <property type="evidence" value="ECO:0007669"/>
    <property type="project" value="UniProtKB-KW"/>
</dbReference>
<dbReference type="GO" id="GO:0032259">
    <property type="term" value="P:methylation"/>
    <property type="evidence" value="ECO:0007669"/>
    <property type="project" value="UniProtKB-KW"/>
</dbReference>
<dbReference type="AlphaFoldDB" id="A2STF6"/>
<name>A2STF6_METLZ</name>
<feature type="domain" description="Methyltransferase" evidence="1">
    <location>
        <begin position="72"/>
        <end position="155"/>
    </location>
</feature>
<organism evidence="2 3">
    <name type="scientific">Methanocorpusculum labreanum (strain ATCC 43576 / DSM 4855 / Z)</name>
    <dbReference type="NCBI Taxonomy" id="410358"/>
    <lineage>
        <taxon>Archaea</taxon>
        <taxon>Methanobacteriati</taxon>
        <taxon>Methanobacteriota</taxon>
        <taxon>Stenosarchaea group</taxon>
        <taxon>Methanomicrobia</taxon>
        <taxon>Methanomicrobiales</taxon>
        <taxon>Methanocorpusculaceae</taxon>
        <taxon>Methanocorpusculum</taxon>
    </lineage>
</organism>
<evidence type="ECO:0000259" key="1">
    <source>
        <dbReference type="Pfam" id="PF13649"/>
    </source>
</evidence>
<protein>
    <submittedName>
        <fullName evidence="2">Methyltransferase type 12</fullName>
    </submittedName>
</protein>
<dbReference type="EMBL" id="CP000559">
    <property type="protein sequence ID" value="ABN07612.1"/>
    <property type="molecule type" value="Genomic_DNA"/>
</dbReference>
<dbReference type="Proteomes" id="UP000000365">
    <property type="component" value="Chromosome"/>
</dbReference>
<dbReference type="HOGENOM" id="CLU_060275_1_0_2"/>
<dbReference type="eggNOG" id="arCOG01632">
    <property type="taxonomic scope" value="Archaea"/>
</dbReference>
<keyword evidence="3" id="KW-1185">Reference proteome</keyword>
<keyword evidence="2" id="KW-0489">Methyltransferase</keyword>
<dbReference type="InterPro" id="IPR029063">
    <property type="entry name" value="SAM-dependent_MTases_sf"/>
</dbReference>
<evidence type="ECO:0000313" key="3">
    <source>
        <dbReference type="Proteomes" id="UP000000365"/>
    </source>
</evidence>
<proteinExistence type="predicted"/>
<gene>
    <name evidence="2" type="ordered locus">Mlab_1447</name>
</gene>
<keyword evidence="2" id="KW-0808">Transferase</keyword>
<dbReference type="InterPro" id="IPR041698">
    <property type="entry name" value="Methyltransf_25"/>
</dbReference>
<dbReference type="Gene3D" id="3.40.50.150">
    <property type="entry name" value="Vaccinia Virus protein VP39"/>
    <property type="match status" value="1"/>
</dbReference>
<dbReference type="STRING" id="410358.Mlab_1447"/>
<evidence type="ECO:0000313" key="2">
    <source>
        <dbReference type="EMBL" id="ABN07612.1"/>
    </source>
</evidence>
<dbReference type="SUPFAM" id="SSF53335">
    <property type="entry name" value="S-adenosyl-L-methionine-dependent methyltransferases"/>
    <property type="match status" value="1"/>
</dbReference>
<dbReference type="Pfam" id="PF13649">
    <property type="entry name" value="Methyltransf_25"/>
    <property type="match status" value="1"/>
</dbReference>
<sequence length="280" mass="31648">MYMCAEKPDFIRMWDEQIARAFEQKRKAGEDNGSFWDNPVNVERYVRRLQNDDRGRVKKQLDSMNILPGSSVLDVGAGPGTLSVPLAASGCSVTVVEPSSPMIRGMEAYRSLTNAPPIRTIQKTWEEASPDEIGKHDVVIASLSLMMADIGSCMKKMDDCAESAVHLFWFLLPPSLSRGNSDLWPMLHGEPYNYEPTADILWNVLCQLGIYANLTVESRNTGQAYTSAAEMRQDYYTRLLANTDDQKRIVDQYLDQRLLKTDKGYILPGTSKTAHIWWEK</sequence>